<evidence type="ECO:0000313" key="3">
    <source>
        <dbReference type="Proteomes" id="UP000799436"/>
    </source>
</evidence>
<feature type="compositionally biased region" description="Low complexity" evidence="1">
    <location>
        <begin position="257"/>
        <end position="266"/>
    </location>
</feature>
<accession>A0A6G1LHZ8</accession>
<gene>
    <name evidence="2" type="ORF">EJ03DRAFT_334025</name>
</gene>
<organism evidence="2 3">
    <name type="scientific">Teratosphaeria nubilosa</name>
    <dbReference type="NCBI Taxonomy" id="161662"/>
    <lineage>
        <taxon>Eukaryota</taxon>
        <taxon>Fungi</taxon>
        <taxon>Dikarya</taxon>
        <taxon>Ascomycota</taxon>
        <taxon>Pezizomycotina</taxon>
        <taxon>Dothideomycetes</taxon>
        <taxon>Dothideomycetidae</taxon>
        <taxon>Mycosphaerellales</taxon>
        <taxon>Teratosphaeriaceae</taxon>
        <taxon>Teratosphaeria</taxon>
    </lineage>
</organism>
<feature type="region of interest" description="Disordered" evidence="1">
    <location>
        <begin position="513"/>
        <end position="533"/>
    </location>
</feature>
<feature type="region of interest" description="Disordered" evidence="1">
    <location>
        <begin position="98"/>
        <end position="146"/>
    </location>
</feature>
<keyword evidence="3" id="KW-1185">Reference proteome</keyword>
<reference evidence="2" key="1">
    <citation type="journal article" date="2020" name="Stud. Mycol.">
        <title>101 Dothideomycetes genomes: a test case for predicting lifestyles and emergence of pathogens.</title>
        <authorList>
            <person name="Haridas S."/>
            <person name="Albert R."/>
            <person name="Binder M."/>
            <person name="Bloem J."/>
            <person name="Labutti K."/>
            <person name="Salamov A."/>
            <person name="Andreopoulos B."/>
            <person name="Baker S."/>
            <person name="Barry K."/>
            <person name="Bills G."/>
            <person name="Bluhm B."/>
            <person name="Cannon C."/>
            <person name="Castanera R."/>
            <person name="Culley D."/>
            <person name="Daum C."/>
            <person name="Ezra D."/>
            <person name="Gonzalez J."/>
            <person name="Henrissat B."/>
            <person name="Kuo A."/>
            <person name="Liang C."/>
            <person name="Lipzen A."/>
            <person name="Lutzoni F."/>
            <person name="Magnuson J."/>
            <person name="Mondo S."/>
            <person name="Nolan M."/>
            <person name="Ohm R."/>
            <person name="Pangilinan J."/>
            <person name="Park H.-J."/>
            <person name="Ramirez L."/>
            <person name="Alfaro M."/>
            <person name="Sun H."/>
            <person name="Tritt A."/>
            <person name="Yoshinaga Y."/>
            <person name="Zwiers L.-H."/>
            <person name="Turgeon B."/>
            <person name="Goodwin S."/>
            <person name="Spatafora J."/>
            <person name="Crous P."/>
            <person name="Grigoriev I."/>
        </authorList>
    </citation>
    <scope>NUCLEOTIDE SEQUENCE</scope>
    <source>
        <strain evidence="2">CBS 116005</strain>
    </source>
</reference>
<feature type="compositionally biased region" description="Polar residues" evidence="1">
    <location>
        <begin position="12"/>
        <end position="23"/>
    </location>
</feature>
<dbReference type="Proteomes" id="UP000799436">
    <property type="component" value="Unassembled WGS sequence"/>
</dbReference>
<dbReference type="EMBL" id="ML995814">
    <property type="protein sequence ID" value="KAF2772583.1"/>
    <property type="molecule type" value="Genomic_DNA"/>
</dbReference>
<sequence>MEASYQPRARRTTNPFNHNRSSWTDPHTGVHYALDTAANTSPGFSLHAVSGGSNDLFDDFASPISRRQTAPSFGSLGTGLLGTALSLLGDLTSVSHNGIQSRVSRGRRAEAGEASDEDDKVFYIGKNRRSRPSRKDSQTDNRHQGNRGLVICTTGRMTPGHERKFIRKIEAALWAVVVTNASLTATIENAVQYHAAEVRRCKKQLERASRQQIVHSGHLQALLDELKSNEVALANAAHDLQAARDNVGRSDPHRRTSGQSRPSRSEPQPPEIIMEDDDMPMPNPGFATFTFGRPRPMHHPFAGFGFNDMDPLADHMFAHHFAAFGGTGMHDPFAEFFAVPQGAVPHGAVPQGAAPSNQRKRTRPAPSTGGGPQAQRPASAVYSRAPPQQRPPPTLLTSDECKRLFQMYSERWAALSNTDPEIPYPARGLHAASLLGRDTLWAPQVSAHPSTWSDETVMQANVQAFFLNVVGLVPKYVEAGASGKVEMGFDKSRATAEQVKQLQDILKKERMKWHSDRLGNRNRGRASRNESLQQDERARAVFHAVCELLETAQ</sequence>
<feature type="region of interest" description="Disordered" evidence="1">
    <location>
        <begin position="242"/>
        <end position="283"/>
    </location>
</feature>
<dbReference type="OrthoDB" id="3643499at2759"/>
<evidence type="ECO:0000313" key="2">
    <source>
        <dbReference type="EMBL" id="KAF2772583.1"/>
    </source>
</evidence>
<proteinExistence type="predicted"/>
<name>A0A6G1LHZ8_9PEZI</name>
<protein>
    <submittedName>
        <fullName evidence="2">Uncharacterized protein</fullName>
    </submittedName>
</protein>
<feature type="region of interest" description="Disordered" evidence="1">
    <location>
        <begin position="1"/>
        <end position="23"/>
    </location>
</feature>
<evidence type="ECO:0000256" key="1">
    <source>
        <dbReference type="SAM" id="MobiDB-lite"/>
    </source>
</evidence>
<feature type="compositionally biased region" description="Basic and acidic residues" evidence="1">
    <location>
        <begin position="133"/>
        <end position="143"/>
    </location>
</feature>
<dbReference type="AlphaFoldDB" id="A0A6G1LHZ8"/>
<feature type="region of interest" description="Disordered" evidence="1">
    <location>
        <begin position="347"/>
        <end position="398"/>
    </location>
</feature>